<evidence type="ECO:0000256" key="4">
    <source>
        <dbReference type="ARBA" id="ARBA00022842"/>
    </source>
</evidence>
<dbReference type="PROSITE" id="PS00723">
    <property type="entry name" value="POLYPRENYL_SYNTHASE_1"/>
    <property type="match status" value="1"/>
</dbReference>
<dbReference type="SFLD" id="SFLDS00005">
    <property type="entry name" value="Isoprenoid_Synthase_Type_I"/>
    <property type="match status" value="1"/>
</dbReference>
<keyword evidence="3" id="KW-0479">Metal-binding</keyword>
<dbReference type="PANTHER" id="PTHR11525:SF0">
    <property type="entry name" value="FARNESYL PYROPHOSPHATE SYNTHASE"/>
    <property type="match status" value="1"/>
</dbReference>
<accession>A0A7M7J8I0</accession>
<evidence type="ECO:0000256" key="2">
    <source>
        <dbReference type="ARBA" id="ARBA00022679"/>
    </source>
</evidence>
<dbReference type="PANTHER" id="PTHR11525">
    <property type="entry name" value="FARNESYL-PYROPHOSPHATE SYNTHETASE"/>
    <property type="match status" value="1"/>
</dbReference>
<dbReference type="Pfam" id="PF00348">
    <property type="entry name" value="polyprenyl_synt"/>
    <property type="match status" value="1"/>
</dbReference>
<dbReference type="GO" id="GO:0004337">
    <property type="term" value="F:(2E,6E)-farnesyl diphosphate synthase activity"/>
    <property type="evidence" value="ECO:0007669"/>
    <property type="project" value="TreeGrafter"/>
</dbReference>
<dbReference type="GO" id="GO:0042811">
    <property type="term" value="P:pheromone biosynthetic process"/>
    <property type="evidence" value="ECO:0007669"/>
    <property type="project" value="UniProtKB-ARBA"/>
</dbReference>
<dbReference type="InterPro" id="IPR000092">
    <property type="entry name" value="Polyprenyl_synt"/>
</dbReference>
<evidence type="ECO:0000256" key="6">
    <source>
        <dbReference type="ARBA" id="ARBA00034546"/>
    </source>
</evidence>
<dbReference type="OrthoDB" id="10257492at2759"/>
<comment type="pathway">
    <text evidence="5">Pheromone biosynthesis.</text>
</comment>
<reference evidence="8" key="1">
    <citation type="submission" date="2021-01" db="UniProtKB">
        <authorList>
            <consortium name="EnsemblMetazoa"/>
        </authorList>
    </citation>
    <scope>IDENTIFICATION</scope>
</reference>
<dbReference type="InterPro" id="IPR008949">
    <property type="entry name" value="Isoprenoid_synthase_dom_sf"/>
</dbReference>
<evidence type="ECO:0000256" key="3">
    <source>
        <dbReference type="ARBA" id="ARBA00022723"/>
    </source>
</evidence>
<keyword evidence="9" id="KW-1185">Reference proteome</keyword>
<protein>
    <recommendedName>
        <fullName evidence="6">Farnesyl pyrophosphate synthase</fullName>
    </recommendedName>
</protein>
<dbReference type="InParanoid" id="A0A7M7J8I0"/>
<dbReference type="RefSeq" id="XP_022647763.1">
    <property type="nucleotide sequence ID" value="XM_022792028.1"/>
</dbReference>
<dbReference type="InterPro" id="IPR039702">
    <property type="entry name" value="FPS1-like"/>
</dbReference>
<dbReference type="Proteomes" id="UP000594260">
    <property type="component" value="Unplaced"/>
</dbReference>
<keyword evidence="2 7" id="KW-0808">Transferase</keyword>
<dbReference type="RefSeq" id="XP_022647764.1">
    <property type="nucleotide sequence ID" value="XM_022792029.1"/>
</dbReference>
<keyword evidence="4" id="KW-0460">Magnesium</keyword>
<evidence type="ECO:0000256" key="1">
    <source>
        <dbReference type="ARBA" id="ARBA00001946"/>
    </source>
</evidence>
<name>A0A7M7J8I0_VARDE</name>
<dbReference type="SUPFAM" id="SSF48576">
    <property type="entry name" value="Terpenoid synthases"/>
    <property type="match status" value="1"/>
</dbReference>
<proteinExistence type="inferred from homology"/>
<dbReference type="EnsemblMetazoa" id="XM_022792029">
    <property type="protein sequence ID" value="XP_022647764"/>
    <property type="gene ID" value="LOC111244696"/>
</dbReference>
<dbReference type="GO" id="GO:0046872">
    <property type="term" value="F:metal ion binding"/>
    <property type="evidence" value="ECO:0007669"/>
    <property type="project" value="UniProtKB-KW"/>
</dbReference>
<dbReference type="GO" id="GO:0005737">
    <property type="term" value="C:cytoplasm"/>
    <property type="evidence" value="ECO:0007669"/>
    <property type="project" value="TreeGrafter"/>
</dbReference>
<dbReference type="GO" id="GO:0045337">
    <property type="term" value="P:farnesyl diphosphate biosynthetic process"/>
    <property type="evidence" value="ECO:0007669"/>
    <property type="project" value="TreeGrafter"/>
</dbReference>
<evidence type="ECO:0000256" key="5">
    <source>
        <dbReference type="ARBA" id="ARBA00033740"/>
    </source>
</evidence>
<evidence type="ECO:0000313" key="8">
    <source>
        <dbReference type="EnsemblMetazoa" id="XP_022647763"/>
    </source>
</evidence>
<dbReference type="PROSITE" id="PS00444">
    <property type="entry name" value="POLYPRENYL_SYNTHASE_2"/>
    <property type="match status" value="1"/>
</dbReference>
<dbReference type="EnsemblMetazoa" id="XM_022792028">
    <property type="protein sequence ID" value="XP_022647763"/>
    <property type="gene ID" value="LOC111244696"/>
</dbReference>
<dbReference type="SFLD" id="SFLDG01017">
    <property type="entry name" value="Polyprenyl_Transferase_Like"/>
    <property type="match status" value="1"/>
</dbReference>
<dbReference type="InterPro" id="IPR033749">
    <property type="entry name" value="Polyprenyl_synt_CS"/>
</dbReference>
<sequence length="382" mass="43958">MCLSQCSIFRTSCDSLTTSPYLSVLLSLTMGLFDVNAKIQVDKADHLVVERAFNRIRDLSKCSQEDPGLSAVSDWLDRVLMYNIPHGKRWRLLQVVQAFETFSSEPVSERDLENAAILGWTIEIFQAFYLIIDDIMDKSITRRGSPCWYLVDEVGMMAINDALLLETIIFQVLKQVFRDHPSYLDIVELLHEVHYQTVRGQCLDVLSERKRVYGEERYNTIVLYKTCFYTFSVPIRLGMYLAKITSSQLHRKVEKLAVKIGNIFQVQDDFLDCYGDPAKLGKVGTDIVDAKCSWLLVKALQIATPQQREEIFNNIGRGKPAGEEEATVRSIYHKLGLEELFRTYEESSFEEIRKDIATLDSDGEINTDIFKLTVNKLYRRQK</sequence>
<dbReference type="OMA" id="MGWFVEL"/>
<comment type="similarity">
    <text evidence="7">Belongs to the FPP/GGPP synthase family.</text>
</comment>
<dbReference type="Gene3D" id="1.10.600.10">
    <property type="entry name" value="Farnesyl Diphosphate Synthase"/>
    <property type="match status" value="1"/>
</dbReference>
<comment type="cofactor">
    <cofactor evidence="1">
        <name>Mg(2+)</name>
        <dbReference type="ChEBI" id="CHEBI:18420"/>
    </cofactor>
</comment>
<dbReference type="GO" id="GO:0004161">
    <property type="term" value="F:dimethylallyltranstransferase activity"/>
    <property type="evidence" value="ECO:0007669"/>
    <property type="project" value="TreeGrafter"/>
</dbReference>
<dbReference type="KEGG" id="vde:111244696"/>
<evidence type="ECO:0000256" key="7">
    <source>
        <dbReference type="RuleBase" id="RU004466"/>
    </source>
</evidence>
<dbReference type="AlphaFoldDB" id="A0A7M7J8I0"/>
<dbReference type="GeneID" id="111244696"/>
<evidence type="ECO:0000313" key="9">
    <source>
        <dbReference type="Proteomes" id="UP000594260"/>
    </source>
</evidence>
<organism evidence="8 9">
    <name type="scientific">Varroa destructor</name>
    <name type="common">Honeybee mite</name>
    <dbReference type="NCBI Taxonomy" id="109461"/>
    <lineage>
        <taxon>Eukaryota</taxon>
        <taxon>Metazoa</taxon>
        <taxon>Ecdysozoa</taxon>
        <taxon>Arthropoda</taxon>
        <taxon>Chelicerata</taxon>
        <taxon>Arachnida</taxon>
        <taxon>Acari</taxon>
        <taxon>Parasitiformes</taxon>
        <taxon>Mesostigmata</taxon>
        <taxon>Gamasina</taxon>
        <taxon>Dermanyssoidea</taxon>
        <taxon>Varroidae</taxon>
        <taxon>Varroa</taxon>
    </lineage>
</organism>
<dbReference type="FunCoup" id="A0A7M7J8I0">
    <property type="interactions" value="1271"/>
</dbReference>
<dbReference type="CDD" id="cd00685">
    <property type="entry name" value="Trans_IPPS_HT"/>
    <property type="match status" value="1"/>
</dbReference>